<dbReference type="STRING" id="937773.SPSINT_0483"/>
<reference evidence="2 3" key="1">
    <citation type="journal article" date="2018" name="Vet. Microbiol.">
        <title>Clonal diversity and geographic distribution of methicillin-resistant Staphylococcus pseudintermedius from Australian animals: Discovery of novel sequence types.</title>
        <authorList>
            <person name="Worthing K.A."/>
            <person name="Abraham S."/>
            <person name="Coombs G.W."/>
            <person name="Pang S."/>
            <person name="Saputra S."/>
            <person name="Jordan D."/>
            <person name="Trott D.J."/>
            <person name="Norris J.M."/>
        </authorList>
    </citation>
    <scope>NUCLEOTIDE SEQUENCE [LARGE SCALE GENOMIC DNA]</scope>
    <source>
        <strain evidence="2 3">ST71 3</strain>
    </source>
</reference>
<dbReference type="EMBL" id="QEIV01000211">
    <property type="protein sequence ID" value="PWZ99425.1"/>
    <property type="molecule type" value="Genomic_DNA"/>
</dbReference>
<dbReference type="InterPro" id="IPR013120">
    <property type="entry name" value="FAR_NAD-bd"/>
</dbReference>
<sequence length="48" mass="5492">MKRYLITGGTGMVGRALVEQLTRSNEAIIYILTRSDQTSQQQHVHYIN</sequence>
<gene>
    <name evidence="2" type="ORF">DD924_02755</name>
</gene>
<comment type="caution">
    <text evidence="2">The sequence shown here is derived from an EMBL/GenBank/DDBJ whole genome shotgun (WGS) entry which is preliminary data.</text>
</comment>
<evidence type="ECO:0000313" key="3">
    <source>
        <dbReference type="Proteomes" id="UP000246351"/>
    </source>
</evidence>
<dbReference type="SUPFAM" id="SSF51735">
    <property type="entry name" value="NAD(P)-binding Rossmann-fold domains"/>
    <property type="match status" value="1"/>
</dbReference>
<feature type="non-terminal residue" evidence="2">
    <location>
        <position position="48"/>
    </location>
</feature>
<dbReference type="Pfam" id="PF07993">
    <property type="entry name" value="NAD_binding_4"/>
    <property type="match status" value="1"/>
</dbReference>
<proteinExistence type="predicted"/>
<dbReference type="AlphaFoldDB" id="A0A317ZE91"/>
<evidence type="ECO:0000259" key="1">
    <source>
        <dbReference type="Pfam" id="PF07993"/>
    </source>
</evidence>
<evidence type="ECO:0000313" key="2">
    <source>
        <dbReference type="EMBL" id="PWZ99425.1"/>
    </source>
</evidence>
<protein>
    <submittedName>
        <fullName evidence="2">Epimerase</fullName>
    </submittedName>
</protein>
<dbReference type="Proteomes" id="UP000246351">
    <property type="component" value="Unassembled WGS sequence"/>
</dbReference>
<dbReference type="InterPro" id="IPR036291">
    <property type="entry name" value="NAD(P)-bd_dom_sf"/>
</dbReference>
<accession>A0A317ZE91</accession>
<dbReference type="Gene3D" id="3.40.50.720">
    <property type="entry name" value="NAD(P)-binding Rossmann-like Domain"/>
    <property type="match status" value="1"/>
</dbReference>
<organism evidence="2 3">
    <name type="scientific">Staphylococcus pseudintermedius</name>
    <dbReference type="NCBI Taxonomy" id="283734"/>
    <lineage>
        <taxon>Bacteria</taxon>
        <taxon>Bacillati</taxon>
        <taxon>Bacillota</taxon>
        <taxon>Bacilli</taxon>
        <taxon>Bacillales</taxon>
        <taxon>Staphylococcaceae</taxon>
        <taxon>Staphylococcus</taxon>
        <taxon>Staphylococcus intermedius group</taxon>
    </lineage>
</organism>
<name>A0A317ZE91_STAPS</name>
<feature type="domain" description="Thioester reductase (TE)" evidence="1">
    <location>
        <begin position="6"/>
        <end position="41"/>
    </location>
</feature>